<organism evidence="3">
    <name type="scientific">Desulfovibrio sp. U5L</name>
    <dbReference type="NCBI Taxonomy" id="596152"/>
    <lineage>
        <taxon>Bacteria</taxon>
        <taxon>Pseudomonadati</taxon>
        <taxon>Thermodesulfobacteriota</taxon>
        <taxon>Desulfovibrionia</taxon>
        <taxon>Desulfovibrionales</taxon>
        <taxon>Desulfovibrionaceae</taxon>
        <taxon>Desulfovibrio</taxon>
    </lineage>
</organism>
<accession>I2Q1F7</accession>
<proteinExistence type="predicted"/>
<feature type="domain" description="Phage terminase large subunit GpA ATPase" evidence="2">
    <location>
        <begin position="77"/>
        <end position="276"/>
    </location>
</feature>
<keyword evidence="1" id="KW-0472">Membrane</keyword>
<dbReference type="AlphaFoldDB" id="I2Q1F7"/>
<evidence type="ECO:0000313" key="3">
    <source>
        <dbReference type="EMBL" id="EIG53613.1"/>
    </source>
</evidence>
<evidence type="ECO:0000259" key="2">
    <source>
        <dbReference type="Pfam" id="PF05876"/>
    </source>
</evidence>
<dbReference type="STRING" id="596152.DesU5LDRAFT_1939"/>
<reference evidence="3" key="1">
    <citation type="submission" date="2011-11" db="EMBL/GenBank/DDBJ databases">
        <title>Improved High-Quality Draft sequence of Desulfovibrio sp. U5L.</title>
        <authorList>
            <consortium name="US DOE Joint Genome Institute"/>
            <person name="Lucas S."/>
            <person name="Han J."/>
            <person name="Lapidus A."/>
            <person name="Cheng J.-F."/>
            <person name="Goodwin L."/>
            <person name="Pitluck S."/>
            <person name="Peters L."/>
            <person name="Ovchinnikova G."/>
            <person name="Held B."/>
            <person name="Detter J.C."/>
            <person name="Han C."/>
            <person name="Tapia R."/>
            <person name="Land M."/>
            <person name="Hauser L."/>
            <person name="Kyrpides N."/>
            <person name="Ivanova N."/>
            <person name="Pagani I."/>
            <person name="Gabster J."/>
            <person name="Walker C."/>
            <person name="Stolyar S."/>
            <person name="Stahl D."/>
            <person name="Arkin A."/>
            <person name="Dehal P."/>
            <person name="Hazen T."/>
            <person name="Woyke T."/>
        </authorList>
    </citation>
    <scope>NUCLEOTIDE SEQUENCE [LARGE SCALE GENOMIC DNA]</scope>
    <source>
        <strain evidence="3">U5L</strain>
    </source>
</reference>
<evidence type="ECO:0000256" key="1">
    <source>
        <dbReference type="SAM" id="Phobius"/>
    </source>
</evidence>
<gene>
    <name evidence="3" type="ORF">DesU5LDRAFT_1939</name>
</gene>
<name>I2Q1F7_9BACT</name>
<dbReference type="Pfam" id="PF05876">
    <property type="entry name" value="GpA_ATPase"/>
    <property type="match status" value="1"/>
</dbReference>
<keyword evidence="1" id="KW-0812">Transmembrane</keyword>
<dbReference type="InterPro" id="IPR027417">
    <property type="entry name" value="P-loop_NTPase"/>
</dbReference>
<dbReference type="GO" id="GO:0016887">
    <property type="term" value="F:ATP hydrolysis activity"/>
    <property type="evidence" value="ECO:0007669"/>
    <property type="project" value="InterPro"/>
</dbReference>
<dbReference type="Gene3D" id="3.40.50.300">
    <property type="entry name" value="P-loop containing nucleotide triphosphate hydrolases"/>
    <property type="match status" value="1"/>
</dbReference>
<sequence length="543" mass="61173">MAGRRSTGFAGGRDSRSIMTDFLTKVQSVVQTTEEAPPGGVGGWACQMGVALDRGPFSFSRHECLCAPYADDHPRQVELKCAQMGNTTRAILRAFWSALYMPFVGVLYLFPSSKGSGDFSRSRVGPLVDRNPDTLGKWVVDTDSIGLKRVRGKNLLFRGTKSTEGLRSDPVDFVVYDEFDLFPAGIDSVARERMAHSDHKWEHFLSNPTLPDYGIDRLYQLTDQRRWLLKCPRCNGWTDPVEEWEAAATPRDRGVPDLLWERPDGTVALRCMRCREGVLHPALGEWVARKPGVTDWRGYQYSQLFSQYVTPAEMLSEYRTTRNMPAYYNYKLGLAYVEADCRATKEEVLALCGSHGIAASDPGPCCMGIDQGKGLHVVIGRRDGHVPHVGEYRDFEELDRLMQAFNVSRCVIDGMPETRKAREFAARFPGRVFLNWYSPHQKGGYAWNEEKMQVSVNRTESMDAAHEALIGKRIVLPRLCGPVEEFAAHAANTAKKLEEEEETGSKTYTWVKLGPDHYRHAFNYWCIAADFASNSFFAGMNLQ</sequence>
<dbReference type="InterPro" id="IPR046453">
    <property type="entry name" value="GpA_ATPase"/>
</dbReference>
<protein>
    <submittedName>
        <fullName evidence="3">Bacteriophage tail assembly protein</fullName>
    </submittedName>
</protein>
<keyword evidence="1" id="KW-1133">Transmembrane helix</keyword>
<feature type="transmembrane region" description="Helical" evidence="1">
    <location>
        <begin position="90"/>
        <end position="110"/>
    </location>
</feature>
<dbReference type="HOGENOM" id="CLU_503196_0_0_7"/>
<dbReference type="EMBL" id="JH600068">
    <property type="protein sequence ID" value="EIG53613.1"/>
    <property type="molecule type" value="Genomic_DNA"/>
</dbReference>
<dbReference type="eggNOG" id="COG5525">
    <property type="taxonomic scope" value="Bacteria"/>
</dbReference>